<gene>
    <name evidence="2" type="ORF">HX876_18540</name>
</gene>
<feature type="signal peptide" evidence="1">
    <location>
        <begin position="1"/>
        <end position="19"/>
    </location>
</feature>
<feature type="chain" id="PRO_5030999342" evidence="1">
    <location>
        <begin position="20"/>
        <end position="163"/>
    </location>
</feature>
<dbReference type="EMBL" id="JACAQD010000022">
    <property type="protein sequence ID" value="NWC34389.1"/>
    <property type="molecule type" value="Genomic_DNA"/>
</dbReference>
<dbReference type="Proteomes" id="UP000520592">
    <property type="component" value="Unassembled WGS sequence"/>
</dbReference>
<keyword evidence="1" id="KW-0732">Signal</keyword>
<evidence type="ECO:0000313" key="2">
    <source>
        <dbReference type="EMBL" id="NWC34389.1"/>
    </source>
</evidence>
<evidence type="ECO:0000313" key="3">
    <source>
        <dbReference type="Proteomes" id="UP000520592"/>
    </source>
</evidence>
<reference evidence="2 3" key="1">
    <citation type="submission" date="2020-04" db="EMBL/GenBank/DDBJ databases">
        <title>Molecular characterization of pseudomonads from Agaricus bisporus reveal novel blotch 2 pathogens in Western Europe.</title>
        <authorList>
            <person name="Taparia T."/>
            <person name="Krijger M."/>
            <person name="Haynes E."/>
            <person name="Elpinstone J.G."/>
            <person name="Noble R."/>
            <person name="Van Der Wolf J."/>
        </authorList>
    </citation>
    <scope>NUCLEOTIDE SEQUENCE [LARGE SCALE GENOMIC DNA]</scope>
    <source>
        <strain evidence="2 3">IPO3737</strain>
    </source>
</reference>
<proteinExistence type="predicted"/>
<protein>
    <submittedName>
        <fullName evidence="2">Uncharacterized protein</fullName>
    </submittedName>
</protein>
<comment type="caution">
    <text evidence="2">The sequence shown here is derived from an EMBL/GenBank/DDBJ whole genome shotgun (WGS) entry which is preliminary data.</text>
</comment>
<evidence type="ECO:0000256" key="1">
    <source>
        <dbReference type="SAM" id="SignalP"/>
    </source>
</evidence>
<name>A0A7Y7YDE5_9PSED</name>
<accession>A0A7Y7YDE5</accession>
<dbReference type="AlphaFoldDB" id="A0A7Y7YDE5"/>
<organism evidence="2 3">
    <name type="scientific">Pseudomonas gingeri</name>
    <dbReference type="NCBI Taxonomy" id="117681"/>
    <lineage>
        <taxon>Bacteria</taxon>
        <taxon>Pseudomonadati</taxon>
        <taxon>Pseudomonadota</taxon>
        <taxon>Gammaproteobacteria</taxon>
        <taxon>Pseudomonadales</taxon>
        <taxon>Pseudomonadaceae</taxon>
        <taxon>Pseudomonas</taxon>
    </lineage>
</organism>
<sequence>MKYHYMALALFFLPSLSMAKTPILQSLEAQGIRATALSDQSLSEIKGSGLIMDQPYPSVTQGMKIYNIRLKRFGNERDYRSYYSVGSEWEPHKEFLHYENGVEHKIAGDRWLADKSDAPGGNWSASNATVVDYHYQALNDNGTPKNFGFRESSWNRPVSTFSW</sequence>
<dbReference type="RefSeq" id="WP_177059834.1">
    <property type="nucleotide sequence ID" value="NZ_JACAPB010000009.1"/>
</dbReference>